<dbReference type="EMBL" id="CP047423">
    <property type="protein sequence ID" value="QPD05587.1"/>
    <property type="molecule type" value="Genomic_DNA"/>
</dbReference>
<evidence type="ECO:0000256" key="1">
    <source>
        <dbReference type="SAM" id="Phobius"/>
    </source>
</evidence>
<evidence type="ECO:0008006" key="4">
    <source>
        <dbReference type="Google" id="ProtNLM"/>
    </source>
</evidence>
<dbReference type="AlphaFoldDB" id="A0A7S8FGW7"/>
<keyword evidence="1" id="KW-0812">Transmembrane</keyword>
<proteinExistence type="predicted"/>
<reference evidence="2 3" key="1">
    <citation type="journal article" date="2020" name="ISME J.">
        <title>Enrichment and physiological characterization of a novel comammox Nitrospira indicates ammonium inhibition of complete nitrification.</title>
        <authorList>
            <person name="Sakoula D."/>
            <person name="Koch H."/>
            <person name="Frank J."/>
            <person name="Jetten M.S.M."/>
            <person name="van Kessel M.A.H.J."/>
            <person name="Lucker S."/>
        </authorList>
    </citation>
    <scope>NUCLEOTIDE SEQUENCE [LARGE SCALE GENOMIC DNA]</scope>
    <source>
        <strain evidence="2">Comreactor17</strain>
    </source>
</reference>
<dbReference type="PROSITE" id="PS51257">
    <property type="entry name" value="PROKAR_LIPOPROTEIN"/>
    <property type="match status" value="1"/>
</dbReference>
<dbReference type="Pfam" id="PF11810">
    <property type="entry name" value="DUF3332"/>
    <property type="match status" value="1"/>
</dbReference>
<name>A0A7S8FGW7_9BACT</name>
<accession>A0A7S8FGW7</accession>
<protein>
    <recommendedName>
        <fullName evidence="4">DUF3332 family protein</fullName>
    </recommendedName>
</protein>
<feature type="transmembrane region" description="Helical" evidence="1">
    <location>
        <begin position="55"/>
        <end position="77"/>
    </location>
</feature>
<evidence type="ECO:0000313" key="3">
    <source>
        <dbReference type="Proteomes" id="UP000593737"/>
    </source>
</evidence>
<gene>
    <name evidence="2" type="ORF">Nkreftii_003361</name>
</gene>
<dbReference type="KEGG" id="nkf:Nkreftii_003361"/>
<keyword evidence="1" id="KW-0472">Membrane</keyword>
<dbReference type="InterPro" id="IPR021768">
    <property type="entry name" value="DUF3332"/>
</dbReference>
<organism evidence="2 3">
    <name type="scientific">Candidatus Nitrospira kreftii</name>
    <dbReference type="NCBI Taxonomy" id="2652173"/>
    <lineage>
        <taxon>Bacteria</taxon>
        <taxon>Pseudomonadati</taxon>
        <taxon>Nitrospirota</taxon>
        <taxon>Nitrospiria</taxon>
        <taxon>Nitrospirales</taxon>
        <taxon>Nitrospiraceae</taxon>
        <taxon>Nitrospira</taxon>
    </lineage>
</organism>
<dbReference type="Proteomes" id="UP000593737">
    <property type="component" value="Chromosome"/>
</dbReference>
<keyword evidence="1" id="KW-1133">Transmembrane helix</keyword>
<evidence type="ECO:0000313" key="2">
    <source>
        <dbReference type="EMBL" id="QPD05587.1"/>
    </source>
</evidence>
<sequence length="187" mass="20878">MAKLVHRMVIGVVLMCFLTVSTACYGPFNLTKNVYHWNSNVKGSGQVNDKWMKEIVFFGMLIVPAYMFSALLDTFIFNSMHFWTGESPIKASNISSGGTQVTTVGETTIRWAPSEDGATVTYERHGVVERRATIVSNRAGYRLVDEGGKLLSEAVYAMDGSIHLRDGDGRLVNRWDLEQLQAIAQRH</sequence>